<sequence>MPAPVPVPVSAPGPATPDAPWPAEGQAGLALSGIAAAALPPPTDVALPTPQLLRTGQSLRLPSFHALGIAAPHPDRKLLDPEHLITTIGAGPLSKPDDPLHAQSPSRARAQPWTGSERTADLPTVAPDSPSGQKTNAEKKIEVLTPPPDERTHYWGTFAHVRTAAMDSPAKSDSTTPPGPSPVGPPSNADQEPGDQTASAPIPNGWSDPVRILSHALPCPSSSGQAFPHLIQAIHERISPASTQWINVFHAVPGRFNMADLPTSPPSTPGPAIGGEDYFTTKVFDSAVFAGDYEVTDVKVAKSPRPVVPPGTVDVSIVERYIPPTSPNELAGLYSATASRSLLVDRLVELSPNGGTLLFIYPTRTGGRTFMDEYLGPILDPMLRAMHVVHELSADLGASLGHMSAVELLTEFEDIKTKLEAFCRRLSTESSSLDRFQRSRTNFSVVHASKEEVHLDRKVWATDWWIKQEKPRVRSAVTKYFRMAQKLPHDNEIMPTNLIQEILDGVDHKAYEFGGPKRGVEVGVFVIRRTG</sequence>
<evidence type="ECO:0000313" key="3">
    <source>
        <dbReference type="Proteomes" id="UP000799776"/>
    </source>
</evidence>
<dbReference type="Proteomes" id="UP000799776">
    <property type="component" value="Unassembled WGS sequence"/>
</dbReference>
<feature type="compositionally biased region" description="Pro residues" evidence="1">
    <location>
        <begin position="1"/>
        <end position="20"/>
    </location>
</feature>
<feature type="region of interest" description="Disordered" evidence="1">
    <location>
        <begin position="166"/>
        <end position="207"/>
    </location>
</feature>
<keyword evidence="3" id="KW-1185">Reference proteome</keyword>
<dbReference type="OrthoDB" id="5407894at2759"/>
<feature type="compositionally biased region" description="Polar residues" evidence="1">
    <location>
        <begin position="188"/>
        <end position="199"/>
    </location>
</feature>
<evidence type="ECO:0000256" key="1">
    <source>
        <dbReference type="SAM" id="MobiDB-lite"/>
    </source>
</evidence>
<organism evidence="2 3">
    <name type="scientific">Saccharata proteae CBS 121410</name>
    <dbReference type="NCBI Taxonomy" id="1314787"/>
    <lineage>
        <taxon>Eukaryota</taxon>
        <taxon>Fungi</taxon>
        <taxon>Dikarya</taxon>
        <taxon>Ascomycota</taxon>
        <taxon>Pezizomycotina</taxon>
        <taxon>Dothideomycetes</taxon>
        <taxon>Dothideomycetes incertae sedis</taxon>
        <taxon>Botryosphaeriales</taxon>
        <taxon>Saccharataceae</taxon>
        <taxon>Saccharata</taxon>
    </lineage>
</organism>
<dbReference type="AlphaFoldDB" id="A0A6A5YD09"/>
<gene>
    <name evidence="2" type="ORF">K490DRAFT_37092</name>
</gene>
<reference evidence="2" key="1">
    <citation type="journal article" date="2020" name="Stud. Mycol.">
        <title>101 Dothideomycetes genomes: a test case for predicting lifestyles and emergence of pathogens.</title>
        <authorList>
            <person name="Haridas S."/>
            <person name="Albert R."/>
            <person name="Binder M."/>
            <person name="Bloem J."/>
            <person name="Labutti K."/>
            <person name="Salamov A."/>
            <person name="Andreopoulos B."/>
            <person name="Baker S."/>
            <person name="Barry K."/>
            <person name="Bills G."/>
            <person name="Bluhm B."/>
            <person name="Cannon C."/>
            <person name="Castanera R."/>
            <person name="Culley D."/>
            <person name="Daum C."/>
            <person name="Ezra D."/>
            <person name="Gonzalez J."/>
            <person name="Henrissat B."/>
            <person name="Kuo A."/>
            <person name="Liang C."/>
            <person name="Lipzen A."/>
            <person name="Lutzoni F."/>
            <person name="Magnuson J."/>
            <person name="Mondo S."/>
            <person name="Nolan M."/>
            <person name="Ohm R."/>
            <person name="Pangilinan J."/>
            <person name="Park H.-J."/>
            <person name="Ramirez L."/>
            <person name="Alfaro M."/>
            <person name="Sun H."/>
            <person name="Tritt A."/>
            <person name="Yoshinaga Y."/>
            <person name="Zwiers L.-H."/>
            <person name="Turgeon B."/>
            <person name="Goodwin S."/>
            <person name="Spatafora J."/>
            <person name="Crous P."/>
            <person name="Grigoriev I."/>
        </authorList>
    </citation>
    <scope>NUCLEOTIDE SEQUENCE</scope>
    <source>
        <strain evidence="2">CBS 121410</strain>
    </source>
</reference>
<dbReference type="EMBL" id="ML978714">
    <property type="protein sequence ID" value="KAF2089217.1"/>
    <property type="molecule type" value="Genomic_DNA"/>
</dbReference>
<feature type="compositionally biased region" description="Basic and acidic residues" evidence="1">
    <location>
        <begin position="136"/>
        <end position="153"/>
    </location>
</feature>
<proteinExistence type="predicted"/>
<accession>A0A6A5YD09</accession>
<feature type="region of interest" description="Disordered" evidence="1">
    <location>
        <begin position="89"/>
        <end position="153"/>
    </location>
</feature>
<protein>
    <submittedName>
        <fullName evidence="2">Uncharacterized protein</fullName>
    </submittedName>
</protein>
<feature type="region of interest" description="Disordered" evidence="1">
    <location>
        <begin position="1"/>
        <end position="25"/>
    </location>
</feature>
<name>A0A6A5YD09_9PEZI</name>
<evidence type="ECO:0000313" key="2">
    <source>
        <dbReference type="EMBL" id="KAF2089217.1"/>
    </source>
</evidence>